<dbReference type="GO" id="GO:0008880">
    <property type="term" value="F:glucuronate isomerase activity"/>
    <property type="evidence" value="ECO:0007669"/>
    <property type="project" value="UniProtKB-EC"/>
</dbReference>
<comment type="pathway">
    <text evidence="2 7">Carbohydrate metabolism; pentose and glucuronate interconversion.</text>
</comment>
<evidence type="ECO:0000256" key="7">
    <source>
        <dbReference type="HAMAP-Rule" id="MF_00675"/>
    </source>
</evidence>
<evidence type="ECO:0000256" key="5">
    <source>
        <dbReference type="ARBA" id="ARBA00020555"/>
    </source>
</evidence>
<proteinExistence type="inferred from homology"/>
<evidence type="ECO:0000256" key="1">
    <source>
        <dbReference type="ARBA" id="ARBA00001165"/>
    </source>
</evidence>
<dbReference type="NCBIfam" id="NF002794">
    <property type="entry name" value="PRK02925.1"/>
    <property type="match status" value="1"/>
</dbReference>
<dbReference type="EMBL" id="JAUJEB010000012">
    <property type="protein sequence ID" value="MDN5217022.1"/>
    <property type="molecule type" value="Genomic_DNA"/>
</dbReference>
<keyword evidence="6 7" id="KW-0413">Isomerase</keyword>
<comment type="caution">
    <text evidence="8">The sequence shown here is derived from an EMBL/GenBank/DDBJ whole genome shotgun (WGS) entry which is preliminary data.</text>
</comment>
<evidence type="ECO:0000256" key="3">
    <source>
        <dbReference type="ARBA" id="ARBA00008397"/>
    </source>
</evidence>
<dbReference type="HAMAP" id="MF_00675">
    <property type="entry name" value="UxaC"/>
    <property type="match status" value="1"/>
</dbReference>
<comment type="catalytic activity">
    <reaction evidence="7">
        <text>aldehydo-D-galacturonate = keto-D-tagaturonate</text>
        <dbReference type="Rhea" id="RHEA:27702"/>
        <dbReference type="ChEBI" id="CHEBI:12952"/>
        <dbReference type="ChEBI" id="CHEBI:17886"/>
    </reaction>
</comment>
<dbReference type="SUPFAM" id="SSF51556">
    <property type="entry name" value="Metallo-dependent hydrolases"/>
    <property type="match status" value="1"/>
</dbReference>
<dbReference type="Gene3D" id="3.20.20.140">
    <property type="entry name" value="Metal-dependent hydrolases"/>
    <property type="match status" value="1"/>
</dbReference>
<keyword evidence="9" id="KW-1185">Reference proteome</keyword>
<name>A0ABT8LJA0_9BACT</name>
<dbReference type="Pfam" id="PF02614">
    <property type="entry name" value="UxaC"/>
    <property type="match status" value="1"/>
</dbReference>
<evidence type="ECO:0000256" key="6">
    <source>
        <dbReference type="ARBA" id="ARBA00023235"/>
    </source>
</evidence>
<evidence type="ECO:0000313" key="8">
    <source>
        <dbReference type="EMBL" id="MDN5217022.1"/>
    </source>
</evidence>
<organism evidence="8 9">
    <name type="scientific">Agaribacillus aureus</name>
    <dbReference type="NCBI Taxonomy" id="3051825"/>
    <lineage>
        <taxon>Bacteria</taxon>
        <taxon>Pseudomonadati</taxon>
        <taxon>Bacteroidota</taxon>
        <taxon>Cytophagia</taxon>
        <taxon>Cytophagales</taxon>
        <taxon>Splendidivirgaceae</taxon>
        <taxon>Agaribacillus</taxon>
    </lineage>
</organism>
<protein>
    <recommendedName>
        <fullName evidence="5 7">Uronate isomerase</fullName>
        <ecNumber evidence="4 7">5.3.1.12</ecNumber>
    </recommendedName>
    <alternativeName>
        <fullName evidence="7">Glucuronate isomerase</fullName>
    </alternativeName>
    <alternativeName>
        <fullName evidence="7">Uronic isomerase</fullName>
    </alternativeName>
</protein>
<accession>A0ABT8LJA0</accession>
<gene>
    <name evidence="7 8" type="primary">uxaC</name>
    <name evidence="8" type="ORF">QQ020_33435</name>
</gene>
<reference evidence="8" key="1">
    <citation type="submission" date="2023-06" db="EMBL/GenBank/DDBJ databases">
        <title>Genomic of Agaribacillus aureum.</title>
        <authorList>
            <person name="Wang G."/>
        </authorList>
    </citation>
    <scope>NUCLEOTIDE SEQUENCE</scope>
    <source>
        <strain evidence="8">BMA12</strain>
    </source>
</reference>
<evidence type="ECO:0000313" key="9">
    <source>
        <dbReference type="Proteomes" id="UP001172083"/>
    </source>
</evidence>
<comment type="catalytic activity">
    <reaction evidence="1 7">
        <text>D-glucuronate = D-fructuronate</text>
        <dbReference type="Rhea" id="RHEA:13049"/>
        <dbReference type="ChEBI" id="CHEBI:58720"/>
        <dbReference type="ChEBI" id="CHEBI:59863"/>
        <dbReference type="EC" id="5.3.1.12"/>
    </reaction>
</comment>
<dbReference type="EC" id="5.3.1.12" evidence="4 7"/>
<evidence type="ECO:0000256" key="4">
    <source>
        <dbReference type="ARBA" id="ARBA00012546"/>
    </source>
</evidence>
<dbReference type="InterPro" id="IPR003766">
    <property type="entry name" value="Uronate_isomerase"/>
</dbReference>
<dbReference type="InterPro" id="IPR032466">
    <property type="entry name" value="Metal_Hydrolase"/>
</dbReference>
<sequence>MKNFLDDDFLLQTKTAEILYHDYASKLPIIDYHCHLSPQEIAEDKSFSNLTEIWLNGDHYKWRAMRTFGVDEQYITGDKDDFEKFEKWAATVPNTIRNPLFHWTHLELKNYFGIDSLLTPQTATQVYNNCSDQLQTSGYSTNALLKKMNVETVCTTDDPIDSLCFHRQVNAEHFSMFPAFRPDRVLGIENVNDFNGYIQKLSEASQTEINGLADLLEALQKRVDFFHEQGARLSDHGLEHIYAEDFTEKSVDATLKTALSSGQIEPSKALEYKSAILYHLGQMYYDKGWVQQFHLGALRNVSSRQLQSLGGDAGVDSIGDFDQARSLAKFLDRLDAGNKLAKTILYNLNPRDNEVMATMVGNFNDGSIRGKIQFGAAWWFLDTKDGMEKQLNALSNLGLLSCFVGMLTDSRSFLSFPRHEYFRRILCNLIGNDVENGELPNDSKWLGEIVSNICYHNAKQYFDF</sequence>
<comment type="similarity">
    <text evidence="3 7">Belongs to the metallo-dependent hydrolases superfamily. Uronate isomerase family.</text>
</comment>
<dbReference type="RefSeq" id="WP_346762358.1">
    <property type="nucleotide sequence ID" value="NZ_JAUJEB010000012.1"/>
</dbReference>
<dbReference type="Gene3D" id="1.10.2020.10">
    <property type="entry name" value="uronate isomerase, domain 2, chain A"/>
    <property type="match status" value="1"/>
</dbReference>
<dbReference type="PANTHER" id="PTHR30068:SF4">
    <property type="entry name" value="URONATE ISOMERASE"/>
    <property type="match status" value="1"/>
</dbReference>
<dbReference type="PANTHER" id="PTHR30068">
    <property type="entry name" value="URONATE ISOMERASE"/>
    <property type="match status" value="1"/>
</dbReference>
<dbReference type="Proteomes" id="UP001172083">
    <property type="component" value="Unassembled WGS sequence"/>
</dbReference>
<evidence type="ECO:0000256" key="2">
    <source>
        <dbReference type="ARBA" id="ARBA00004892"/>
    </source>
</evidence>